<dbReference type="Proteomes" id="UP001454036">
    <property type="component" value="Unassembled WGS sequence"/>
</dbReference>
<name>A0AAV3NSR3_LITER</name>
<dbReference type="AlphaFoldDB" id="A0AAV3NSR3"/>
<dbReference type="EMBL" id="BAABME010000398">
    <property type="protein sequence ID" value="GAA0142439.1"/>
    <property type="molecule type" value="Genomic_DNA"/>
</dbReference>
<accession>A0AAV3NSR3</accession>
<feature type="compositionally biased region" description="Polar residues" evidence="2">
    <location>
        <begin position="258"/>
        <end position="271"/>
    </location>
</feature>
<feature type="compositionally biased region" description="Polar residues" evidence="2">
    <location>
        <begin position="207"/>
        <end position="216"/>
    </location>
</feature>
<reference evidence="3 4" key="1">
    <citation type="submission" date="2024-01" db="EMBL/GenBank/DDBJ databases">
        <title>The complete chloroplast genome sequence of Lithospermum erythrorhizon: insights into the phylogenetic relationship among Boraginaceae species and the maternal lineages of purple gromwells.</title>
        <authorList>
            <person name="Okada T."/>
            <person name="Watanabe K."/>
        </authorList>
    </citation>
    <scope>NUCLEOTIDE SEQUENCE [LARGE SCALE GENOMIC DNA]</scope>
</reference>
<proteinExistence type="predicted"/>
<comment type="caution">
    <text evidence="3">The sequence shown here is derived from an EMBL/GenBank/DDBJ whole genome shotgun (WGS) entry which is preliminary data.</text>
</comment>
<dbReference type="Gene3D" id="1.20.5.170">
    <property type="match status" value="1"/>
</dbReference>
<keyword evidence="1" id="KW-0175">Coiled coil</keyword>
<feature type="compositionally biased region" description="Low complexity" evidence="2">
    <location>
        <begin position="217"/>
        <end position="232"/>
    </location>
</feature>
<feature type="region of interest" description="Disordered" evidence="2">
    <location>
        <begin position="205"/>
        <end position="277"/>
    </location>
</feature>
<protein>
    <submittedName>
        <fullName evidence="3">Uncharacterized protein</fullName>
    </submittedName>
</protein>
<evidence type="ECO:0000256" key="1">
    <source>
        <dbReference type="SAM" id="Coils"/>
    </source>
</evidence>
<feature type="coiled-coil region" evidence="1">
    <location>
        <begin position="385"/>
        <end position="412"/>
    </location>
</feature>
<organism evidence="3 4">
    <name type="scientific">Lithospermum erythrorhizon</name>
    <name type="common">Purple gromwell</name>
    <name type="synonym">Lithospermum officinale var. erythrorhizon</name>
    <dbReference type="NCBI Taxonomy" id="34254"/>
    <lineage>
        <taxon>Eukaryota</taxon>
        <taxon>Viridiplantae</taxon>
        <taxon>Streptophyta</taxon>
        <taxon>Embryophyta</taxon>
        <taxon>Tracheophyta</taxon>
        <taxon>Spermatophyta</taxon>
        <taxon>Magnoliopsida</taxon>
        <taxon>eudicotyledons</taxon>
        <taxon>Gunneridae</taxon>
        <taxon>Pentapetalae</taxon>
        <taxon>asterids</taxon>
        <taxon>lamiids</taxon>
        <taxon>Boraginales</taxon>
        <taxon>Boraginaceae</taxon>
        <taxon>Boraginoideae</taxon>
        <taxon>Lithospermeae</taxon>
        <taxon>Lithospermum</taxon>
    </lineage>
</organism>
<keyword evidence="4" id="KW-1185">Reference proteome</keyword>
<feature type="coiled-coil region" evidence="1">
    <location>
        <begin position="308"/>
        <end position="335"/>
    </location>
</feature>
<evidence type="ECO:0000313" key="3">
    <source>
        <dbReference type="EMBL" id="GAA0142439.1"/>
    </source>
</evidence>
<gene>
    <name evidence="3" type="ORF">LIER_03341</name>
</gene>
<evidence type="ECO:0000313" key="4">
    <source>
        <dbReference type="Proteomes" id="UP001454036"/>
    </source>
</evidence>
<evidence type="ECO:0000256" key="2">
    <source>
        <dbReference type="SAM" id="MobiDB-lite"/>
    </source>
</evidence>
<sequence length="419" mass="45888">MSSNQVDLSSDHSDSQNYARDTRANQEFVAMSQAATSAEIALQEVIFVSVMNIHGILNFANVVLSPCQEITSARETIQVTKAGLTKKKRTLVKGANLPTSCEAAPRDQAGGLDTRVPKAWVPLEKADRPKSPPTYETSAALEKLRRIFRHKMHWKIFYKEGVLIGAGDILLAARETAPPNTVPLEGMRSKRPIAFKKVKVVKKTLPPRQTSAANLTPGSSPVHVESSPVSFSRPPANLVDEVASSSLPSKRPCGEGVSQGNQKQAKASSEPSDPPKGVVNTGFELARRADCLGEENKDLKTQGSFGKVEDLEVEVAKLKKELAESQRINVLLNTEKKKLMEDKFGVRKKLEEVTLQRDQLKEESSGFDLQITQLSSYRDVVVAEASSTTQDVQRLEGEVKRLEDEASQHQEAMGCCGEL</sequence>